<organism evidence="1 2">
    <name type="scientific">Diceros bicornis minor</name>
    <name type="common">South-central black rhinoceros</name>
    <dbReference type="NCBI Taxonomy" id="77932"/>
    <lineage>
        <taxon>Eukaryota</taxon>
        <taxon>Metazoa</taxon>
        <taxon>Chordata</taxon>
        <taxon>Craniata</taxon>
        <taxon>Vertebrata</taxon>
        <taxon>Euteleostomi</taxon>
        <taxon>Mammalia</taxon>
        <taxon>Eutheria</taxon>
        <taxon>Laurasiatheria</taxon>
        <taxon>Perissodactyla</taxon>
        <taxon>Rhinocerotidae</taxon>
        <taxon>Diceros</taxon>
    </lineage>
</organism>
<evidence type="ECO:0000313" key="2">
    <source>
        <dbReference type="Proteomes" id="UP000551758"/>
    </source>
</evidence>
<proteinExistence type="predicted"/>
<dbReference type="AlphaFoldDB" id="A0A7J7F7N5"/>
<sequence length="124" mass="14177">RIFALDLLIIRPSLEKSKKTGMFGCIISADRYIEMHLLYIAQVMGSNKDEFTIIPPLESKLPIRAVRYRPIEHLDETGMINIEQPDPMSLSSYIIQYAKDMPLGQCRKWWASLVSYASGVLTMP</sequence>
<keyword evidence="2" id="KW-1185">Reference proteome</keyword>
<accession>A0A7J7F7N5</accession>
<comment type="caution">
    <text evidence="1">The sequence shown here is derived from an EMBL/GenBank/DDBJ whole genome shotgun (WGS) entry which is preliminary data.</text>
</comment>
<evidence type="ECO:0000313" key="1">
    <source>
        <dbReference type="EMBL" id="KAF5924045.1"/>
    </source>
</evidence>
<feature type="non-terminal residue" evidence="1">
    <location>
        <position position="1"/>
    </location>
</feature>
<gene>
    <name evidence="1" type="ORF">HPG69_010477</name>
</gene>
<dbReference type="EMBL" id="JACDTQ010001070">
    <property type="protein sequence ID" value="KAF5924045.1"/>
    <property type="molecule type" value="Genomic_DNA"/>
</dbReference>
<dbReference type="Proteomes" id="UP000551758">
    <property type="component" value="Unassembled WGS sequence"/>
</dbReference>
<name>A0A7J7F7N5_DICBM</name>
<reference evidence="1 2" key="1">
    <citation type="journal article" date="2020" name="Mol. Biol. Evol.">
        <title>Interspecific Gene Flow and the Evolution of Specialization in Black and White Rhinoceros.</title>
        <authorList>
            <person name="Moodley Y."/>
            <person name="Westbury M.V."/>
            <person name="Russo I.M."/>
            <person name="Gopalakrishnan S."/>
            <person name="Rakotoarivelo A."/>
            <person name="Olsen R.A."/>
            <person name="Prost S."/>
            <person name="Tunstall T."/>
            <person name="Ryder O.A."/>
            <person name="Dalen L."/>
            <person name="Bruford M.W."/>
        </authorList>
    </citation>
    <scope>NUCLEOTIDE SEQUENCE [LARGE SCALE GENOMIC DNA]</scope>
    <source>
        <strain evidence="1">SBR-YM</strain>
        <tissue evidence="1">Skin</tissue>
    </source>
</reference>
<protein>
    <submittedName>
        <fullName evidence="1">Uncharacterized protein</fullName>
    </submittedName>
</protein>